<evidence type="ECO:0000259" key="8">
    <source>
        <dbReference type="PROSITE" id="PS50928"/>
    </source>
</evidence>
<dbReference type="GO" id="GO:0055085">
    <property type="term" value="P:transmembrane transport"/>
    <property type="evidence" value="ECO:0007669"/>
    <property type="project" value="InterPro"/>
</dbReference>
<feature type="transmembrane region" description="Helical" evidence="7">
    <location>
        <begin position="316"/>
        <end position="341"/>
    </location>
</feature>
<evidence type="ECO:0000256" key="4">
    <source>
        <dbReference type="ARBA" id="ARBA00022692"/>
    </source>
</evidence>
<sequence length="347" mass="39074">MDSEELERPGRVRVGVSNLTRFLVRRLLTFIPTLVGVTFVTFLIATVVPGNPAKLWAGGEKASPEVVEQIVREYRLDRPFWEQYFFFMYKLLTNTMISPVTSNYVWDMIVERLPVTIQLTLLAFVFIILLGIPLGIISALTRDTIIDAVIRIMALVGISIPIFWLAYLLIFVFYTKYRLITLAGTPEPPYSITGIPLIDSIIMLDAATFEDVLRRYTIPAFTLAYPSIGFVARLVRNSFLDAMSGDYVEFMDARGLPSTWKYRHILRNSSIPIVTVLGLIFGGLLTGAPITETIFGLPGLGKFLLDSINNYDYLSLMGGVLFVGIIYLTVNLLVDITYAIIDPRVRY</sequence>
<gene>
    <name evidence="9" type="ORF">apy_07550</name>
</gene>
<dbReference type="Proteomes" id="UP000291213">
    <property type="component" value="Unassembled WGS sequence"/>
</dbReference>
<evidence type="ECO:0000313" key="10">
    <source>
        <dbReference type="Proteomes" id="UP000291213"/>
    </source>
</evidence>
<proteinExistence type="inferred from homology"/>
<feature type="transmembrane region" description="Helical" evidence="7">
    <location>
        <begin position="27"/>
        <end position="48"/>
    </location>
</feature>
<reference evidence="9 10" key="1">
    <citation type="submission" date="2017-02" db="EMBL/GenBank/DDBJ databases">
        <title>isolation and characterization of a novel temperate virus Aeropyrum globular virus 1 infecting hyperthermophilic archaeon Aeropyrum.</title>
        <authorList>
            <person name="Yumiya M."/>
            <person name="Yoshida T."/>
            <person name="Sako Y."/>
        </authorList>
    </citation>
    <scope>NUCLEOTIDE SEQUENCE [LARGE SCALE GENOMIC DNA]</scope>
    <source>
        <strain evidence="9 10">YK1-12-2013</strain>
    </source>
</reference>
<evidence type="ECO:0000256" key="3">
    <source>
        <dbReference type="ARBA" id="ARBA00022475"/>
    </source>
</evidence>
<keyword evidence="5 7" id="KW-1133">Transmembrane helix</keyword>
<evidence type="ECO:0000256" key="2">
    <source>
        <dbReference type="ARBA" id="ARBA00022448"/>
    </source>
</evidence>
<dbReference type="InterPro" id="IPR000515">
    <property type="entry name" value="MetI-like"/>
</dbReference>
<dbReference type="CDD" id="cd06261">
    <property type="entry name" value="TM_PBP2"/>
    <property type="match status" value="1"/>
</dbReference>
<feature type="transmembrane region" description="Helical" evidence="7">
    <location>
        <begin position="152"/>
        <end position="174"/>
    </location>
</feature>
<dbReference type="Pfam" id="PF19300">
    <property type="entry name" value="BPD_transp_1_N"/>
    <property type="match status" value="1"/>
</dbReference>
<evidence type="ECO:0000313" key="9">
    <source>
        <dbReference type="EMBL" id="GBF09030.1"/>
    </source>
</evidence>
<dbReference type="InterPro" id="IPR045621">
    <property type="entry name" value="BPD_transp_1_N"/>
</dbReference>
<dbReference type="PROSITE" id="PS50928">
    <property type="entry name" value="ABC_TM1"/>
    <property type="match status" value="1"/>
</dbReference>
<keyword evidence="4 7" id="KW-0812">Transmembrane</keyword>
<organism evidence="9 10">
    <name type="scientific">Aeropyrum pernix</name>
    <dbReference type="NCBI Taxonomy" id="56636"/>
    <lineage>
        <taxon>Archaea</taxon>
        <taxon>Thermoproteota</taxon>
        <taxon>Thermoprotei</taxon>
        <taxon>Desulfurococcales</taxon>
        <taxon>Desulfurococcaceae</taxon>
        <taxon>Aeropyrum</taxon>
    </lineage>
</organism>
<feature type="transmembrane region" description="Helical" evidence="7">
    <location>
        <begin position="271"/>
        <end position="296"/>
    </location>
</feature>
<dbReference type="EMBL" id="BDMD01000039">
    <property type="protein sequence ID" value="GBF09030.1"/>
    <property type="molecule type" value="Genomic_DNA"/>
</dbReference>
<comment type="caution">
    <text evidence="9">The sequence shown here is derived from an EMBL/GenBank/DDBJ whole genome shotgun (WGS) entry which is preliminary data.</text>
</comment>
<dbReference type="GO" id="GO:0005886">
    <property type="term" value="C:plasma membrane"/>
    <property type="evidence" value="ECO:0007669"/>
    <property type="project" value="UniProtKB-SubCell"/>
</dbReference>
<feature type="transmembrane region" description="Helical" evidence="7">
    <location>
        <begin position="84"/>
        <end position="106"/>
    </location>
</feature>
<dbReference type="SUPFAM" id="SSF161098">
    <property type="entry name" value="MetI-like"/>
    <property type="match status" value="1"/>
</dbReference>
<protein>
    <submittedName>
        <fullName evidence="9">ABC transporter, permease protein</fullName>
    </submittedName>
</protein>
<evidence type="ECO:0000256" key="7">
    <source>
        <dbReference type="RuleBase" id="RU363032"/>
    </source>
</evidence>
<keyword evidence="3" id="KW-1003">Cell membrane</keyword>
<dbReference type="PANTHER" id="PTHR43163">
    <property type="entry name" value="DIPEPTIDE TRANSPORT SYSTEM PERMEASE PROTEIN DPPB-RELATED"/>
    <property type="match status" value="1"/>
</dbReference>
<comment type="similarity">
    <text evidence="7">Belongs to the binding-protein-dependent transport system permease family.</text>
</comment>
<dbReference type="Gene3D" id="1.10.3720.10">
    <property type="entry name" value="MetI-like"/>
    <property type="match status" value="1"/>
</dbReference>
<feature type="transmembrane region" description="Helical" evidence="7">
    <location>
        <begin position="118"/>
        <end position="140"/>
    </location>
</feature>
<evidence type="ECO:0000256" key="6">
    <source>
        <dbReference type="ARBA" id="ARBA00023136"/>
    </source>
</evidence>
<dbReference type="AlphaFoldDB" id="A0A401H9G1"/>
<accession>A0A401H9G1</accession>
<dbReference type="InterPro" id="IPR035906">
    <property type="entry name" value="MetI-like_sf"/>
</dbReference>
<name>A0A401H9G1_AERPX</name>
<keyword evidence="6 7" id="KW-0472">Membrane</keyword>
<feature type="domain" description="ABC transmembrane type-1" evidence="8">
    <location>
        <begin position="113"/>
        <end position="338"/>
    </location>
</feature>
<keyword evidence="2 7" id="KW-0813">Transport</keyword>
<evidence type="ECO:0000256" key="5">
    <source>
        <dbReference type="ARBA" id="ARBA00022989"/>
    </source>
</evidence>
<dbReference type="Pfam" id="PF00528">
    <property type="entry name" value="BPD_transp_1"/>
    <property type="match status" value="1"/>
</dbReference>
<evidence type="ECO:0000256" key="1">
    <source>
        <dbReference type="ARBA" id="ARBA00004651"/>
    </source>
</evidence>
<dbReference type="PANTHER" id="PTHR43163:SF6">
    <property type="entry name" value="DIPEPTIDE TRANSPORT SYSTEM PERMEASE PROTEIN DPPB-RELATED"/>
    <property type="match status" value="1"/>
</dbReference>
<comment type="subcellular location">
    <subcellularLocation>
        <location evidence="1 7">Cell membrane</location>
        <topology evidence="1 7">Multi-pass membrane protein</topology>
    </subcellularLocation>
</comment>